<dbReference type="PROSITE" id="PS51257">
    <property type="entry name" value="PROKAR_LIPOPROTEIN"/>
    <property type="match status" value="1"/>
</dbReference>
<name>A0ABD2Y2K5_9GENT</name>
<dbReference type="Proteomes" id="UP001630127">
    <property type="component" value="Unassembled WGS sequence"/>
</dbReference>
<keyword evidence="5" id="KW-1185">Reference proteome</keyword>
<accession>A0ABD2Y2K5</accession>
<feature type="region of interest" description="Disordered" evidence="1">
    <location>
        <begin position="133"/>
        <end position="187"/>
    </location>
</feature>
<evidence type="ECO:0000259" key="3">
    <source>
        <dbReference type="Pfam" id="PF14364"/>
    </source>
</evidence>
<comment type="caution">
    <text evidence="4">The sequence shown here is derived from an EMBL/GenBank/DDBJ whole genome shotgun (WGS) entry which is preliminary data.</text>
</comment>
<evidence type="ECO:0000313" key="5">
    <source>
        <dbReference type="Proteomes" id="UP001630127"/>
    </source>
</evidence>
<dbReference type="EMBL" id="JBJUIK010000015">
    <property type="protein sequence ID" value="KAL3500990.1"/>
    <property type="molecule type" value="Genomic_DNA"/>
</dbReference>
<evidence type="ECO:0000256" key="2">
    <source>
        <dbReference type="SAM" id="Phobius"/>
    </source>
</evidence>
<dbReference type="Pfam" id="PF14364">
    <property type="entry name" value="DUF4408"/>
    <property type="match status" value="1"/>
</dbReference>
<keyword evidence="2" id="KW-0472">Membrane</keyword>
<protein>
    <recommendedName>
        <fullName evidence="3">DUF4408 domain-containing protein</fullName>
    </recommendedName>
</protein>
<feature type="domain" description="DUF4408" evidence="3">
    <location>
        <begin position="63"/>
        <end position="86"/>
    </location>
</feature>
<evidence type="ECO:0000256" key="1">
    <source>
        <dbReference type="SAM" id="MobiDB-lite"/>
    </source>
</evidence>
<feature type="transmembrane region" description="Helical" evidence="2">
    <location>
        <begin position="20"/>
        <end position="40"/>
    </location>
</feature>
<keyword evidence="2" id="KW-1133">Transmembrane helix</keyword>
<dbReference type="InterPro" id="IPR025520">
    <property type="entry name" value="DUF4408"/>
</dbReference>
<proteinExistence type="predicted"/>
<feature type="compositionally biased region" description="Basic and acidic residues" evidence="1">
    <location>
        <begin position="143"/>
        <end position="178"/>
    </location>
</feature>
<gene>
    <name evidence="4" type="ORF">ACH5RR_035439</name>
</gene>
<sequence>MDSIKTQKLQAVKNYTKAQFLYNLTVYSLTAFLSCLFYSYLFWFPSLKQHFFTIFIPNIYSFFLSPKLLFVVGNVIVLFLVGESKLLGRGSSPATEIYNEYVRRSQSLRPQRSWQVDEYKKLEMQMDIKRSTRINEKSTSVHHNKDDEKKKEIEEQTSHNNREAVCKVDSVEEKLHGEGEEEEEEEKIVVLARDELNRRVEEFIARVNKQRRLEERQVLDH</sequence>
<organism evidence="4 5">
    <name type="scientific">Cinchona calisaya</name>
    <dbReference type="NCBI Taxonomy" id="153742"/>
    <lineage>
        <taxon>Eukaryota</taxon>
        <taxon>Viridiplantae</taxon>
        <taxon>Streptophyta</taxon>
        <taxon>Embryophyta</taxon>
        <taxon>Tracheophyta</taxon>
        <taxon>Spermatophyta</taxon>
        <taxon>Magnoliopsida</taxon>
        <taxon>eudicotyledons</taxon>
        <taxon>Gunneridae</taxon>
        <taxon>Pentapetalae</taxon>
        <taxon>asterids</taxon>
        <taxon>lamiids</taxon>
        <taxon>Gentianales</taxon>
        <taxon>Rubiaceae</taxon>
        <taxon>Cinchonoideae</taxon>
        <taxon>Cinchoneae</taxon>
        <taxon>Cinchona</taxon>
    </lineage>
</organism>
<feature type="transmembrane region" description="Helical" evidence="2">
    <location>
        <begin position="60"/>
        <end position="81"/>
    </location>
</feature>
<dbReference type="PANTHER" id="PTHR35762:SF2">
    <property type="entry name" value="TRANSMEMBRANE PROTEIN"/>
    <property type="match status" value="1"/>
</dbReference>
<evidence type="ECO:0000313" key="4">
    <source>
        <dbReference type="EMBL" id="KAL3500990.1"/>
    </source>
</evidence>
<dbReference type="AlphaFoldDB" id="A0ABD2Y2K5"/>
<reference evidence="4 5" key="1">
    <citation type="submission" date="2024-11" db="EMBL/GenBank/DDBJ databases">
        <title>A near-complete genome assembly of Cinchona calisaya.</title>
        <authorList>
            <person name="Lian D.C."/>
            <person name="Zhao X.W."/>
            <person name="Wei L."/>
        </authorList>
    </citation>
    <scope>NUCLEOTIDE SEQUENCE [LARGE SCALE GENOMIC DNA]</scope>
    <source>
        <tissue evidence="4">Nenye</tissue>
    </source>
</reference>
<dbReference type="PANTHER" id="PTHR35762">
    <property type="entry name" value="TRANSMEMBRANE PROTEIN"/>
    <property type="match status" value="1"/>
</dbReference>
<keyword evidence="2" id="KW-0812">Transmembrane</keyword>